<evidence type="ECO:0000256" key="5">
    <source>
        <dbReference type="ARBA" id="ARBA00022583"/>
    </source>
</evidence>
<evidence type="ECO:0000256" key="1">
    <source>
        <dbReference type="ARBA" id="ARBA00004125"/>
    </source>
</evidence>
<feature type="compositionally biased region" description="Polar residues" evidence="10">
    <location>
        <begin position="106"/>
        <end position="115"/>
    </location>
</feature>
<comment type="caution">
    <text evidence="13">The sequence shown here is derived from an EMBL/GenBank/DDBJ whole genome shotgun (WGS) entry which is preliminary data.</text>
</comment>
<evidence type="ECO:0000256" key="7">
    <source>
        <dbReference type="ARBA" id="ARBA00023203"/>
    </source>
</evidence>
<comment type="subcellular location">
    <subcellularLocation>
        <location evidence="3">Cell membrane</location>
        <topology evidence="3">Peripheral membrane protein</topology>
        <orientation evidence="3">Cytoplasmic side</orientation>
    </subcellularLocation>
    <subcellularLocation>
        <location evidence="2">Cytoplasm</location>
        <location evidence="2">Cytoskeleton</location>
        <location evidence="2">Actin patch</location>
    </subcellularLocation>
    <subcellularLocation>
        <location evidence="1">Endosome membrane</location>
        <topology evidence="1">Peripheral membrane protein</topology>
        <orientation evidence="1">Cytoplasmic side</orientation>
    </subcellularLocation>
</comment>
<dbReference type="GO" id="GO:0006897">
    <property type="term" value="P:endocytosis"/>
    <property type="evidence" value="ECO:0007669"/>
    <property type="project" value="UniProtKB-KW"/>
</dbReference>
<feature type="compositionally biased region" description="Basic residues" evidence="10">
    <location>
        <begin position="541"/>
        <end position="564"/>
    </location>
</feature>
<dbReference type="GO" id="GO:0010008">
    <property type="term" value="C:endosome membrane"/>
    <property type="evidence" value="ECO:0007669"/>
    <property type="project" value="UniProtKB-SubCell"/>
</dbReference>
<dbReference type="PROSITE" id="PS50031">
    <property type="entry name" value="EH"/>
    <property type="match status" value="1"/>
</dbReference>
<comment type="subunit">
    <text evidence="4">Component of the PAN1 actin cytoskeleton-regulatory complex.</text>
</comment>
<feature type="compositionally biased region" description="Pro residues" evidence="10">
    <location>
        <begin position="429"/>
        <end position="439"/>
    </location>
</feature>
<dbReference type="GO" id="GO:0005509">
    <property type="term" value="F:calcium ion binding"/>
    <property type="evidence" value="ECO:0007669"/>
    <property type="project" value="InterPro"/>
</dbReference>
<dbReference type="PRINTS" id="PR01217">
    <property type="entry name" value="PRICHEXTENSN"/>
</dbReference>
<dbReference type="PROSITE" id="PS50222">
    <property type="entry name" value="EF_HAND_2"/>
    <property type="match status" value="1"/>
</dbReference>
<dbReference type="SUPFAM" id="SSF47473">
    <property type="entry name" value="EF-hand"/>
    <property type="match status" value="1"/>
</dbReference>
<organism evidence="13 14">
    <name type="scientific">Truncatella angustata</name>
    <dbReference type="NCBI Taxonomy" id="152316"/>
    <lineage>
        <taxon>Eukaryota</taxon>
        <taxon>Fungi</taxon>
        <taxon>Dikarya</taxon>
        <taxon>Ascomycota</taxon>
        <taxon>Pezizomycotina</taxon>
        <taxon>Sordariomycetes</taxon>
        <taxon>Xylariomycetidae</taxon>
        <taxon>Amphisphaeriales</taxon>
        <taxon>Sporocadaceae</taxon>
        <taxon>Truncatella</taxon>
    </lineage>
</organism>
<feature type="compositionally biased region" description="Low complexity" evidence="10">
    <location>
        <begin position="494"/>
        <end position="506"/>
    </location>
</feature>
<dbReference type="InterPro" id="IPR011992">
    <property type="entry name" value="EF-hand-dom_pair"/>
</dbReference>
<feature type="compositionally biased region" description="Polar residues" evidence="10">
    <location>
        <begin position="1"/>
        <end position="32"/>
    </location>
</feature>
<feature type="region of interest" description="Disordered" evidence="10">
    <location>
        <begin position="596"/>
        <end position="615"/>
    </location>
</feature>
<evidence type="ECO:0000256" key="10">
    <source>
        <dbReference type="SAM" id="MobiDB-lite"/>
    </source>
</evidence>
<dbReference type="OrthoDB" id="10045710at2759"/>
<dbReference type="CDD" id="cd00052">
    <property type="entry name" value="EH"/>
    <property type="match status" value="1"/>
</dbReference>
<evidence type="ECO:0000259" key="12">
    <source>
        <dbReference type="PROSITE" id="PS50222"/>
    </source>
</evidence>
<feature type="region of interest" description="Disordered" evidence="10">
    <location>
        <begin position="77"/>
        <end position="96"/>
    </location>
</feature>
<dbReference type="Pfam" id="PF12763">
    <property type="entry name" value="EH"/>
    <property type="match status" value="1"/>
</dbReference>
<comment type="function">
    <text evidence="9">Component of the PAN1 actin cytoskeleton-regulatory complex required for the internalization of endosomes during actin-coupled endocytosis. The complex links the site of endocytosis to the cell membrane-associated actin cytoskeleton. Mediates uptake of external molecules and vacuolar degradation of plasma membrane proteins. Plays a role in the proper organization of the cell membrane-associated actin cytoskeleton and promotes its destabilization.</text>
</comment>
<feature type="compositionally biased region" description="Low complexity" evidence="10">
    <location>
        <begin position="47"/>
        <end position="58"/>
    </location>
</feature>
<dbReference type="InterPro" id="IPR000261">
    <property type="entry name" value="EH_dom"/>
</dbReference>
<protein>
    <recommendedName>
        <fullName evidence="15">EH domain-containing protein</fullName>
    </recommendedName>
</protein>
<dbReference type="RefSeq" id="XP_045958351.1">
    <property type="nucleotide sequence ID" value="XM_046102708.1"/>
</dbReference>
<evidence type="ECO:0000313" key="14">
    <source>
        <dbReference type="Proteomes" id="UP000758603"/>
    </source>
</evidence>
<dbReference type="GO" id="GO:0005886">
    <property type="term" value="C:plasma membrane"/>
    <property type="evidence" value="ECO:0007669"/>
    <property type="project" value="UniProtKB-SubCell"/>
</dbReference>
<feature type="region of interest" description="Disordered" evidence="10">
    <location>
        <begin position="162"/>
        <end position="567"/>
    </location>
</feature>
<evidence type="ECO:0000256" key="8">
    <source>
        <dbReference type="ARBA" id="ARBA00023212"/>
    </source>
</evidence>
<dbReference type="GO" id="GO:0030479">
    <property type="term" value="C:actin cortical patch"/>
    <property type="evidence" value="ECO:0007669"/>
    <property type="project" value="UniProtKB-SubCell"/>
</dbReference>
<evidence type="ECO:0000256" key="9">
    <source>
        <dbReference type="ARBA" id="ARBA00025194"/>
    </source>
</evidence>
<evidence type="ECO:0008006" key="15">
    <source>
        <dbReference type="Google" id="ProtNLM"/>
    </source>
</evidence>
<feature type="compositionally biased region" description="Polar residues" evidence="10">
    <location>
        <begin position="174"/>
        <end position="183"/>
    </location>
</feature>
<feature type="compositionally biased region" description="Low complexity" evidence="10">
    <location>
        <begin position="601"/>
        <end position="615"/>
    </location>
</feature>
<evidence type="ECO:0000256" key="3">
    <source>
        <dbReference type="ARBA" id="ARBA00004413"/>
    </source>
</evidence>
<sequence length="703" mass="76603">MQRPGTPNNPGRRLPNSSPAHNHNLSDGSAYQTALRGASLAFQRTGPSPSASPNALANASKNNGALLAATRISRQATGNSVYDGSHSHAHGTPIDHGSVSQRLVQLQPGSPQDNNALLKPLGRPNMNMANDPRTTSFIAATLAASRSASPSPSQLPHVHLYGQQKATKPRRKNSAASSVTSLDLATDTRPIPPTNALISMFEKSPDANRSSNTKDPVKKAPKLLRPFTPPRATSPRKPESSPSRLTNAVFCEQTASPSASALDLKKDASQQSRAVNPESKKRPPAPPTATGPRVETSSTVEPMKITGKKVLKSRAITPPRPISTSSTVILSPQPRRAASHKMVRPQALPEKSTERPREKPPPPALKPKPRSRPQSMHEPQKPFIASPAESKAAPREQSRRPSTASSVDTFVSASSVQTVHHSPERGRSPPKPTPASPPKLPRRTRPTSAQSMPPEQNPMRRNPVPPPPRRAAHRASNLELKSLTAATMAGILASSRAPPSNSVSSSPRPPSLPPPRKRTPHMRQTLRKPPSSSDDEESKWKARHKTKPLQSKKKHTHHEGSRRRWREEITPRERKRYEGLWASNRGYLLTAEMDASGMGETPPRTTPSPGTSDGDVVVNVVVRDIWSRSRLPMDELMEVWDLVDRTGRGSLDKTEFVVGMWLIDQRLRGRKIPAKVMDSVWASARGVSVKGPPKEKNKVKHRH</sequence>
<evidence type="ECO:0000256" key="2">
    <source>
        <dbReference type="ARBA" id="ARBA00004134"/>
    </source>
</evidence>
<dbReference type="AlphaFoldDB" id="A0A9P8ZYJ1"/>
<proteinExistence type="predicted"/>
<dbReference type="InterPro" id="IPR002048">
    <property type="entry name" value="EF_hand_dom"/>
</dbReference>
<keyword evidence="8" id="KW-0963">Cytoplasm</keyword>
<feature type="compositionally biased region" description="Basic residues" evidence="10">
    <location>
        <begin position="515"/>
        <end position="526"/>
    </location>
</feature>
<feature type="compositionally biased region" description="Polar residues" evidence="10">
    <location>
        <begin position="400"/>
        <end position="420"/>
    </location>
</feature>
<keyword evidence="14" id="KW-1185">Reference proteome</keyword>
<evidence type="ECO:0000256" key="4">
    <source>
        <dbReference type="ARBA" id="ARBA00011159"/>
    </source>
</evidence>
<dbReference type="GeneID" id="70131600"/>
<keyword evidence="8" id="KW-0206">Cytoskeleton</keyword>
<feature type="domain" description="EH" evidence="11">
    <location>
        <begin position="623"/>
        <end position="687"/>
    </location>
</feature>
<keyword evidence="7" id="KW-0009">Actin-binding</keyword>
<dbReference type="Gene3D" id="1.10.238.10">
    <property type="entry name" value="EF-hand"/>
    <property type="match status" value="1"/>
</dbReference>
<gene>
    <name evidence="13" type="ORF">BKA67DRAFT_564106</name>
</gene>
<dbReference type="SMART" id="SM00027">
    <property type="entry name" value="EH"/>
    <property type="match status" value="1"/>
</dbReference>
<name>A0A9P8ZYJ1_9PEZI</name>
<evidence type="ECO:0000259" key="11">
    <source>
        <dbReference type="PROSITE" id="PS50031"/>
    </source>
</evidence>
<reference evidence="13" key="1">
    <citation type="journal article" date="2021" name="Nat. Commun.">
        <title>Genetic determinants of endophytism in the Arabidopsis root mycobiome.</title>
        <authorList>
            <person name="Mesny F."/>
            <person name="Miyauchi S."/>
            <person name="Thiergart T."/>
            <person name="Pickel B."/>
            <person name="Atanasova L."/>
            <person name="Karlsson M."/>
            <person name="Huettel B."/>
            <person name="Barry K.W."/>
            <person name="Haridas S."/>
            <person name="Chen C."/>
            <person name="Bauer D."/>
            <person name="Andreopoulos W."/>
            <person name="Pangilinan J."/>
            <person name="LaButti K."/>
            <person name="Riley R."/>
            <person name="Lipzen A."/>
            <person name="Clum A."/>
            <person name="Drula E."/>
            <person name="Henrissat B."/>
            <person name="Kohler A."/>
            <person name="Grigoriev I.V."/>
            <person name="Martin F.M."/>
            <person name="Hacquard S."/>
        </authorList>
    </citation>
    <scope>NUCLEOTIDE SEQUENCE</scope>
    <source>
        <strain evidence="13">MPI-SDFR-AT-0073</strain>
    </source>
</reference>
<accession>A0A9P8ZYJ1</accession>
<feature type="region of interest" description="Disordered" evidence="10">
    <location>
        <begin position="106"/>
        <end position="132"/>
    </location>
</feature>
<dbReference type="GO" id="GO:0003779">
    <property type="term" value="F:actin binding"/>
    <property type="evidence" value="ECO:0007669"/>
    <property type="project" value="UniProtKB-KW"/>
</dbReference>
<dbReference type="Proteomes" id="UP000758603">
    <property type="component" value="Unassembled WGS sequence"/>
</dbReference>
<dbReference type="EMBL" id="JAGPXC010000004">
    <property type="protein sequence ID" value="KAH6654081.1"/>
    <property type="molecule type" value="Genomic_DNA"/>
</dbReference>
<feature type="domain" description="EF-hand" evidence="12">
    <location>
        <begin position="631"/>
        <end position="666"/>
    </location>
</feature>
<feature type="compositionally biased region" description="Basic and acidic residues" evidence="10">
    <location>
        <begin position="351"/>
        <end position="360"/>
    </location>
</feature>
<keyword evidence="6" id="KW-0967">Endosome</keyword>
<evidence type="ECO:0000313" key="13">
    <source>
        <dbReference type="EMBL" id="KAH6654081.1"/>
    </source>
</evidence>
<keyword evidence="5" id="KW-0254">Endocytosis</keyword>
<feature type="region of interest" description="Disordered" evidence="10">
    <location>
        <begin position="1"/>
        <end position="58"/>
    </location>
</feature>
<evidence type="ECO:0000256" key="6">
    <source>
        <dbReference type="ARBA" id="ARBA00022753"/>
    </source>
</evidence>